<dbReference type="Gene3D" id="1.10.10.10">
    <property type="entry name" value="Winged helix-like DNA-binding domain superfamily/Winged helix DNA-binding domain"/>
    <property type="match status" value="1"/>
</dbReference>
<feature type="domain" description="HTH gntR-type" evidence="4">
    <location>
        <begin position="15"/>
        <end position="83"/>
    </location>
</feature>
<keyword evidence="6" id="KW-1185">Reference proteome</keyword>
<reference evidence="5 6" key="1">
    <citation type="journal article" date="2019" name="Int. J. Syst. Evol. Microbiol.">
        <title>The Global Catalogue of Microorganisms (GCM) 10K type strain sequencing project: providing services to taxonomists for standard genome sequencing and annotation.</title>
        <authorList>
            <consortium name="The Broad Institute Genomics Platform"/>
            <consortium name="The Broad Institute Genome Sequencing Center for Infectious Disease"/>
            <person name="Wu L."/>
            <person name="Ma J."/>
        </authorList>
    </citation>
    <scope>NUCLEOTIDE SEQUENCE [LARGE SCALE GENOMIC DNA]</scope>
    <source>
        <strain evidence="5 6">JCM 15115</strain>
    </source>
</reference>
<evidence type="ECO:0000313" key="6">
    <source>
        <dbReference type="Proteomes" id="UP001424441"/>
    </source>
</evidence>
<evidence type="ECO:0000259" key="4">
    <source>
        <dbReference type="PROSITE" id="PS50949"/>
    </source>
</evidence>
<evidence type="ECO:0000256" key="1">
    <source>
        <dbReference type="ARBA" id="ARBA00023015"/>
    </source>
</evidence>
<evidence type="ECO:0000313" key="5">
    <source>
        <dbReference type="EMBL" id="GAA0615417.1"/>
    </source>
</evidence>
<dbReference type="Proteomes" id="UP001424441">
    <property type="component" value="Unassembled WGS sequence"/>
</dbReference>
<dbReference type="PROSITE" id="PS50949">
    <property type="entry name" value="HTH_GNTR"/>
    <property type="match status" value="1"/>
</dbReference>
<evidence type="ECO:0000256" key="2">
    <source>
        <dbReference type="ARBA" id="ARBA00023125"/>
    </source>
</evidence>
<dbReference type="InterPro" id="IPR000524">
    <property type="entry name" value="Tscrpt_reg_HTH_GntR"/>
</dbReference>
<evidence type="ECO:0000256" key="3">
    <source>
        <dbReference type="ARBA" id="ARBA00023163"/>
    </source>
</evidence>
<dbReference type="PANTHER" id="PTHR38445:SF7">
    <property type="entry name" value="GNTR-FAMILY TRANSCRIPTIONAL REGULATOR"/>
    <property type="match status" value="1"/>
</dbReference>
<dbReference type="EMBL" id="BAAADE010000017">
    <property type="protein sequence ID" value="GAA0615417.1"/>
    <property type="molecule type" value="Genomic_DNA"/>
</dbReference>
<dbReference type="InterPro" id="IPR036388">
    <property type="entry name" value="WH-like_DNA-bd_sf"/>
</dbReference>
<organism evidence="5 6">
    <name type="scientific">Paenochrobactrum glaciei</name>
    <dbReference type="NCBI Taxonomy" id="486407"/>
    <lineage>
        <taxon>Bacteria</taxon>
        <taxon>Pseudomonadati</taxon>
        <taxon>Pseudomonadota</taxon>
        <taxon>Alphaproteobacteria</taxon>
        <taxon>Hyphomicrobiales</taxon>
        <taxon>Brucellaceae</taxon>
        <taxon>Paenochrobactrum</taxon>
    </lineage>
</organism>
<dbReference type="SUPFAM" id="SSF46785">
    <property type="entry name" value="Winged helix' DNA-binding domain"/>
    <property type="match status" value="1"/>
</dbReference>
<keyword evidence="3" id="KW-0804">Transcription</keyword>
<dbReference type="InterPro" id="IPR036390">
    <property type="entry name" value="WH_DNA-bd_sf"/>
</dbReference>
<accession>A0ABN1GNU9</accession>
<dbReference type="Pfam" id="PF00392">
    <property type="entry name" value="GntR"/>
    <property type="match status" value="1"/>
</dbReference>
<dbReference type="RefSeq" id="WP_343808278.1">
    <property type="nucleotide sequence ID" value="NZ_BAAADE010000017.1"/>
</dbReference>
<protein>
    <recommendedName>
        <fullName evidence="4">HTH gntR-type domain-containing protein</fullName>
    </recommendedName>
</protein>
<gene>
    <name evidence="5" type="ORF">GCM10008943_33060</name>
</gene>
<dbReference type="SMART" id="SM00345">
    <property type="entry name" value="HTH_GNTR"/>
    <property type="match status" value="1"/>
</dbReference>
<sequence>MFSLDASSIDKSLPVPVGAQLHGLLNYMLSFGDIPYGTKLQSVRQLATELGIAPMTVAHVYQQLRDAGLIEMRQGSGAFVAERPHTGKQQSSPAEALRTDIEILLGKAERLGVPTMTLVSMINAQSQLRKPKAGLSIVFVAIYEGPGQDYIDEMRPVFSSDDRISLVTLDDIRVDPKARAACLEADLVLTFLSRQAEIREVIPDANILALRFIPSARTRQTLAGLDPRAHVVAITHLPDYIAVMKPSVREYAPHISDIKVTWSSSPDLEEMIAASDAVVFATGADHIAGMVRPGIACFEYRHAPDPGSVENQLIPCLNKLRQGKISNTETEIP</sequence>
<comment type="caution">
    <text evidence="5">The sequence shown here is derived from an EMBL/GenBank/DDBJ whole genome shotgun (WGS) entry which is preliminary data.</text>
</comment>
<proteinExistence type="predicted"/>
<keyword evidence="2" id="KW-0238">DNA-binding</keyword>
<keyword evidence="1" id="KW-0805">Transcription regulation</keyword>
<dbReference type="PANTHER" id="PTHR38445">
    <property type="entry name" value="HTH-TYPE TRANSCRIPTIONAL REPRESSOR YTRA"/>
    <property type="match status" value="1"/>
</dbReference>
<dbReference type="CDD" id="cd07377">
    <property type="entry name" value="WHTH_GntR"/>
    <property type="match status" value="1"/>
</dbReference>
<name>A0ABN1GNU9_9HYPH</name>